<evidence type="ECO:0000313" key="2">
    <source>
        <dbReference type="Proteomes" id="UP000595814"/>
    </source>
</evidence>
<sequence>MARNIYKVPEAQKDWIRRSNSINKLKKINKTKNNFAIIAPGGYGKTILAIQFLSETKGKKAWITINKKNNDISSFLKVFLNALSKILQNQKFKELLLSYKGNYSLGEVLEILQLLPNTTANYFIIVDDLHKADEEILNTLSLILKSLNNSSIIIGLIGRVTIPNLDDNVLTLSSNDLTFSNDEINELCINENKHFDYEGINKIAKLTKGQALTIKALLIGDEDLINNAILTYKDLDNYIDEIIHQSWNLEILNFVLHLIFIDEITPELAVRLTGNVNAKKILYKLHKENIFLLKIDNNTYTIHDLFIDYLVKKSTAILNNEILYKIKKISAEIYFEQEDYLSAAKLYLENRDFHSAINSLIEGSKYENHIPIEKYMKFIEKEILPLSEDDIINNYYLLFEKTWYGFLCGNSKLFNEGIQAIINIIPKIIEETPEHIQTIIFLVSLYYNMSLKDFALKVVNLINNFDFQLGNNEISVVSITHNLPYFHRSMRDYSEFYDLNNEDINIIMSSFGILVESDAHILESCLKAGIYYERNNILIAAKYALDAYGNITENTNYETVFCASMILISTLKPLGAEKQISKIYNFLENYIKKWPANNLYSNLKAMVIFREINQGNLENIKNWLDINYIPKTKNLSFCKLGLYYTIVYSYIALEEYDKAIEFGKKLNLFAKNYNRPLDQIESNILLSISYYEKHLIEESYIHLKRALNISYPYNFTRQFIKYGIHTYPILLGLINQNKIKKGQVEYVETIINNISNEYDSTILGKVDKLSPRRQMILELLNEDLTYAEIAKKTGLTFGTIKNHIGLLYKTLNVQNAQDAIEKGKMLGFLK</sequence>
<reference evidence="1 2" key="1">
    <citation type="journal article" date="2022" name="Int. J. Syst. Evol. Microbiol.">
        <title>Miniphocaeibacter halophilus sp. nov., an ammonium-tolerant acetate-producing bacterium isolated from a biogas system.</title>
        <authorList>
            <person name="Schnurer A."/>
            <person name="Singh A."/>
            <person name="Bi S."/>
            <person name="Qiao W."/>
            <person name="Westerholm M."/>
        </authorList>
    </citation>
    <scope>NUCLEOTIDE SEQUENCE [LARGE SCALE GENOMIC DNA]</scope>
    <source>
        <strain evidence="1 2">AMB_01</strain>
    </source>
</reference>
<keyword evidence="2" id="KW-1185">Reference proteome</keyword>
<gene>
    <name evidence="1" type="ORF">JFY71_01315</name>
</gene>
<evidence type="ECO:0000313" key="1">
    <source>
        <dbReference type="EMBL" id="QQK08204.1"/>
    </source>
</evidence>
<name>A0AC61MTP6_9FIRM</name>
<dbReference type="EMBL" id="CP066744">
    <property type="protein sequence ID" value="QQK08204.1"/>
    <property type="molecule type" value="Genomic_DNA"/>
</dbReference>
<protein>
    <submittedName>
        <fullName evidence="1">Uncharacterized protein</fullName>
    </submittedName>
</protein>
<dbReference type="Proteomes" id="UP000595814">
    <property type="component" value="Chromosome"/>
</dbReference>
<accession>A0AC61MTP6</accession>
<proteinExistence type="predicted"/>
<organism evidence="1 2">
    <name type="scientific">Miniphocaeibacter halophilus</name>
    <dbReference type="NCBI Taxonomy" id="2931922"/>
    <lineage>
        <taxon>Bacteria</taxon>
        <taxon>Bacillati</taxon>
        <taxon>Bacillota</taxon>
        <taxon>Tissierellia</taxon>
        <taxon>Tissierellales</taxon>
        <taxon>Peptoniphilaceae</taxon>
        <taxon>Miniphocaeibacter</taxon>
    </lineage>
</organism>